<dbReference type="Pfam" id="PF13476">
    <property type="entry name" value="AAA_23"/>
    <property type="match status" value="1"/>
</dbReference>
<dbReference type="SMART" id="SM00382">
    <property type="entry name" value="AAA"/>
    <property type="match status" value="1"/>
</dbReference>
<name>A0ABX0XBN6_9BACT</name>
<feature type="coiled-coil region" evidence="1">
    <location>
        <begin position="570"/>
        <end position="632"/>
    </location>
</feature>
<reference evidence="4 5" key="1">
    <citation type="submission" date="2020-03" db="EMBL/GenBank/DDBJ databases">
        <title>Genomic Encyclopedia of Type Strains, Phase IV (KMG-IV): sequencing the most valuable type-strain genomes for metagenomic binning, comparative biology and taxonomic classification.</title>
        <authorList>
            <person name="Goeker M."/>
        </authorList>
    </citation>
    <scope>NUCLEOTIDE SEQUENCE [LARGE SCALE GENOMIC DNA]</scope>
    <source>
        <strain evidence="4 5">DSM 105096</strain>
    </source>
</reference>
<dbReference type="Proteomes" id="UP000770785">
    <property type="component" value="Unassembled WGS sequence"/>
</dbReference>
<comment type="caution">
    <text evidence="4">The sequence shown here is derived from an EMBL/GenBank/DDBJ whole genome shotgun (WGS) entry which is preliminary data.</text>
</comment>
<evidence type="ECO:0000313" key="4">
    <source>
        <dbReference type="EMBL" id="NJC26391.1"/>
    </source>
</evidence>
<keyword evidence="5" id="KW-1185">Reference proteome</keyword>
<feature type="domain" description="AAA+ ATPase" evidence="3">
    <location>
        <begin position="29"/>
        <end position="367"/>
    </location>
</feature>
<dbReference type="InterPro" id="IPR003593">
    <property type="entry name" value="AAA+_ATPase"/>
</dbReference>
<organism evidence="4 5">
    <name type="scientific">Neolewinella antarctica</name>
    <dbReference type="NCBI Taxonomy" id="442734"/>
    <lineage>
        <taxon>Bacteria</taxon>
        <taxon>Pseudomonadati</taxon>
        <taxon>Bacteroidota</taxon>
        <taxon>Saprospiria</taxon>
        <taxon>Saprospirales</taxon>
        <taxon>Lewinellaceae</taxon>
        <taxon>Neolewinella</taxon>
    </lineage>
</organism>
<dbReference type="InterPro" id="IPR038729">
    <property type="entry name" value="Rad50/SbcC_AAA"/>
</dbReference>
<keyword evidence="1" id="KW-0175">Coiled coil</keyword>
<dbReference type="SUPFAM" id="SSF52540">
    <property type="entry name" value="P-loop containing nucleoside triphosphate hydrolases"/>
    <property type="match status" value="1"/>
</dbReference>
<sequence length="1040" mass="116161">MRILRLRILNLNSLRGEHTIDFTKEPLAHHQLYAIVGPTGAGKTTILDAITLALYDQTERNKGENDRKDGTGSVLSYGEGECAAELEFENPQGRFRCLWTRKRARKKSDGALQSAKHSIGRVDVETGEIELLAEKKRETLAKVEEIVGLDYERFVRSTMLTQGEFARFLKSDAGNKAAILEKITGTKIYQELSEAAFQRNKIAKELYDDAVKALESDPPLAPEDREQLVQERSEQETTLTTERTNLDRVSTTINQYKELASLEEQLEATAKESAILEEAWLALNPERAALAQSQEVQDLRADLDTTARLDKELLRLDEELSRLSTSNDDRRAVVATANKLATDCRSNLSEFLAKLPARERKFDQAATLEKEIDAVISGLKVMGEQRVVNEKERARITGAIAERKTEVDRLEKALGGRTAEQIELQAKTIEDRLSDYRKEIEQLRTWLDIRKIKDRVAKGVAEKETHEIAITQYKIDLTAKQQILAKAETARASCEDREKFLLVRESLEKHRHDLKDGDSCPLCGALDHPALKDYEPVTDAARGEAAMARAVAQDEATRANEAFVRAREILRNTELIRTKVLTEVEALEKEVTGIKKPAGDNTQAADQLILQIDAERSNSRKAETELKEIQTLLTSLPQLRKAETELVSYRDQISGFDAAGKELDGKIEAAEQISAARKAKVEELLGGCHTSAHCRKLTATKRQELEAASGGAEQQALRRQSELDQVSTQLTEASKRRATFHEDNTLTKVKLGTELAKLNLTETEARIRLLSTAEEAQLRTTITAANDRRTVAGTRFTQLTEDAEKRKRVLAGEPSLTALTEQKTVLEQTVGATQETIGQLKLRLQQDDDRITRTAAGREQLDGLRKERDRWSRLNDLIGSSDGKKFRSYAQAITLQRLIDIGNAHLENISPRYRMEYEPPERGGKEELNMIIIDQFQNDNRRTMATLSGGETFLISLALALGLSDLASGKSLIQSLFIDEGFGTLDGKTLDKAMTTLEGLQAQGKTIGLISHVPQLRERIQCQLVLEPVGDGFSKIELVG</sequence>
<evidence type="ECO:0000256" key="2">
    <source>
        <dbReference type="SAM" id="MobiDB-lite"/>
    </source>
</evidence>
<proteinExistence type="predicted"/>
<evidence type="ECO:0000313" key="5">
    <source>
        <dbReference type="Proteomes" id="UP000770785"/>
    </source>
</evidence>
<dbReference type="PANTHER" id="PTHR32114:SF2">
    <property type="entry name" value="ABC TRANSPORTER ABCH.3"/>
    <property type="match status" value="1"/>
</dbReference>
<keyword evidence="4" id="KW-0540">Nuclease</keyword>
<accession>A0ABX0XBN6</accession>
<dbReference type="InterPro" id="IPR027417">
    <property type="entry name" value="P-loop_NTPase"/>
</dbReference>
<dbReference type="Pfam" id="PF13558">
    <property type="entry name" value="SbcC_Walker_B"/>
    <property type="match status" value="1"/>
</dbReference>
<gene>
    <name evidence="4" type="ORF">GGR27_001890</name>
</gene>
<evidence type="ECO:0000256" key="1">
    <source>
        <dbReference type="SAM" id="Coils"/>
    </source>
</evidence>
<keyword evidence="4" id="KW-0378">Hydrolase</keyword>
<protein>
    <submittedName>
        <fullName evidence="4">Exonuclease SbcC</fullName>
    </submittedName>
</protein>
<evidence type="ECO:0000259" key="3">
    <source>
        <dbReference type="SMART" id="SM00382"/>
    </source>
</evidence>
<dbReference type="GO" id="GO:0004527">
    <property type="term" value="F:exonuclease activity"/>
    <property type="evidence" value="ECO:0007669"/>
    <property type="project" value="UniProtKB-KW"/>
</dbReference>
<feature type="region of interest" description="Disordered" evidence="2">
    <location>
        <begin position="705"/>
        <end position="725"/>
    </location>
</feature>
<dbReference type="EMBL" id="JAATJH010000002">
    <property type="protein sequence ID" value="NJC26391.1"/>
    <property type="molecule type" value="Genomic_DNA"/>
</dbReference>
<dbReference type="PANTHER" id="PTHR32114">
    <property type="entry name" value="ABC TRANSPORTER ABCH.3"/>
    <property type="match status" value="1"/>
</dbReference>
<dbReference type="Gene3D" id="3.40.50.300">
    <property type="entry name" value="P-loop containing nucleotide triphosphate hydrolases"/>
    <property type="match status" value="2"/>
</dbReference>
<dbReference type="RefSeq" id="WP_168037136.1">
    <property type="nucleotide sequence ID" value="NZ_JAATJH010000002.1"/>
</dbReference>
<keyword evidence="4" id="KW-0269">Exonuclease</keyword>